<dbReference type="InterPro" id="IPR050090">
    <property type="entry name" value="Tyrosine_recombinase_XerCD"/>
</dbReference>
<evidence type="ECO:0000256" key="1">
    <source>
        <dbReference type="ARBA" id="ARBA00022908"/>
    </source>
</evidence>
<sequence length="487" mass="55034">MTRRGRGEGSIYLRKDGRWEGAAYLPTASGKLRRVRVYGKTRKETGDKLTLQIADARRGIPIPEQSWSVRAYLDYFIQEVAPKTLRPATISGYSNVIEHHLKPMLGSRPLTRLTVTGLQQVFDNEIAGGMTIPTAMQAKLVLSAALTRAMREDLIVRNVARLVVLPHHDPKEVEPWSADEAARFLVAAQSEELYPLFLILTLYGMRKGEALGLQWSDIDWDRDAFRIRQQRQVIRGKMHVGPVKTAKGKRRLPLLTFVRQALNKYQAVVDDRSSRANPSRFVFVADNGEPLSQSQLYRVFSDICKRAGVRRIRIHDLRHTAATLLKNYHVPDRDIQLILGHSRISTTQEIYQHGDSEAQHEALSRLEDRLLLAVDDSGGSRQTQPSKLALAAVSAPFQQRSAVTFQIREDFFSTKISYLRRDPGATSILQRLRVATNTHVLGAVAVRNSRQPDQANLVLWEWIPLRETLTPLTTPFTNSPSPADLDF</sequence>
<dbReference type="InterPro" id="IPR010998">
    <property type="entry name" value="Integrase_recombinase_N"/>
</dbReference>
<dbReference type="InterPro" id="IPR013762">
    <property type="entry name" value="Integrase-like_cat_sf"/>
</dbReference>
<dbReference type="PANTHER" id="PTHR30349">
    <property type="entry name" value="PHAGE INTEGRASE-RELATED"/>
    <property type="match status" value="1"/>
</dbReference>
<dbReference type="Pfam" id="PF14659">
    <property type="entry name" value="Phage_int_SAM_3"/>
    <property type="match status" value="1"/>
</dbReference>
<comment type="caution">
    <text evidence="5">The sequence shown here is derived from an EMBL/GenBank/DDBJ whole genome shotgun (WGS) entry which is preliminary data.</text>
</comment>
<dbReference type="AlphaFoldDB" id="A0A2S6AHR6"/>
<dbReference type="RefSeq" id="WP_104378278.1">
    <property type="nucleotide sequence ID" value="NZ_PSZC01000028.1"/>
</dbReference>
<dbReference type="PANTHER" id="PTHR30349:SF91">
    <property type="entry name" value="INTA PROTEIN"/>
    <property type="match status" value="1"/>
</dbReference>
<dbReference type="CDD" id="cd01189">
    <property type="entry name" value="INT_ICEBs1_C_like"/>
    <property type="match status" value="1"/>
</dbReference>
<dbReference type="GO" id="GO:0015074">
    <property type="term" value="P:DNA integration"/>
    <property type="evidence" value="ECO:0007669"/>
    <property type="project" value="UniProtKB-KW"/>
</dbReference>
<dbReference type="Proteomes" id="UP000239874">
    <property type="component" value="Unassembled WGS sequence"/>
</dbReference>
<dbReference type="OrthoDB" id="4326943at2"/>
<gene>
    <name evidence="5" type="ORF">C5E45_29380</name>
</gene>
<reference evidence="5 6" key="1">
    <citation type="submission" date="2018-02" db="EMBL/GenBank/DDBJ databases">
        <title>8 Nocardia nova and 1 Nocardia cyriacigeorgica strain used for evolution to TMP-SMX.</title>
        <authorList>
            <person name="Mehta H."/>
            <person name="Weng J."/>
            <person name="Shamoo Y."/>
        </authorList>
    </citation>
    <scope>NUCLEOTIDE SEQUENCE [LARGE SCALE GENOMIC DNA]</scope>
    <source>
        <strain evidence="5 6">MDA3139</strain>
    </source>
</reference>
<dbReference type="InterPro" id="IPR004107">
    <property type="entry name" value="Integrase_SAM-like_N"/>
</dbReference>
<keyword evidence="1" id="KW-0229">DNA integration</keyword>
<keyword evidence="2" id="KW-0238">DNA-binding</keyword>
<evidence type="ECO:0000256" key="2">
    <source>
        <dbReference type="ARBA" id="ARBA00023125"/>
    </source>
</evidence>
<evidence type="ECO:0000313" key="6">
    <source>
        <dbReference type="Proteomes" id="UP000239874"/>
    </source>
</evidence>
<name>A0A2S6AHR6_9NOCA</name>
<dbReference type="InterPro" id="IPR011010">
    <property type="entry name" value="DNA_brk_join_enz"/>
</dbReference>
<proteinExistence type="predicted"/>
<evidence type="ECO:0000256" key="3">
    <source>
        <dbReference type="ARBA" id="ARBA00023172"/>
    </source>
</evidence>
<dbReference type="GO" id="GO:0006310">
    <property type="term" value="P:DNA recombination"/>
    <property type="evidence" value="ECO:0007669"/>
    <property type="project" value="UniProtKB-KW"/>
</dbReference>
<dbReference type="EMBL" id="PSZC01000028">
    <property type="protein sequence ID" value="PPJ34760.1"/>
    <property type="molecule type" value="Genomic_DNA"/>
</dbReference>
<dbReference type="GO" id="GO:0003677">
    <property type="term" value="F:DNA binding"/>
    <property type="evidence" value="ECO:0007669"/>
    <property type="project" value="UniProtKB-KW"/>
</dbReference>
<dbReference type="SUPFAM" id="SSF56349">
    <property type="entry name" value="DNA breaking-rejoining enzymes"/>
    <property type="match status" value="1"/>
</dbReference>
<evidence type="ECO:0000313" key="5">
    <source>
        <dbReference type="EMBL" id="PPJ34760.1"/>
    </source>
</evidence>
<keyword evidence="3" id="KW-0233">DNA recombination</keyword>
<dbReference type="PROSITE" id="PS51898">
    <property type="entry name" value="TYR_RECOMBINASE"/>
    <property type="match status" value="1"/>
</dbReference>
<dbReference type="Pfam" id="PF00589">
    <property type="entry name" value="Phage_integrase"/>
    <property type="match status" value="1"/>
</dbReference>
<organism evidence="5 6">
    <name type="scientific">Nocardia nova</name>
    <dbReference type="NCBI Taxonomy" id="37330"/>
    <lineage>
        <taxon>Bacteria</taxon>
        <taxon>Bacillati</taxon>
        <taxon>Actinomycetota</taxon>
        <taxon>Actinomycetes</taxon>
        <taxon>Mycobacteriales</taxon>
        <taxon>Nocardiaceae</taxon>
        <taxon>Nocardia</taxon>
    </lineage>
</organism>
<dbReference type="InterPro" id="IPR002104">
    <property type="entry name" value="Integrase_catalytic"/>
</dbReference>
<dbReference type="Gene3D" id="1.10.150.130">
    <property type="match status" value="1"/>
</dbReference>
<protein>
    <recommendedName>
        <fullName evidence="4">Tyr recombinase domain-containing protein</fullName>
    </recommendedName>
</protein>
<accession>A0A2S6AHR6</accession>
<feature type="domain" description="Tyr recombinase" evidence="4">
    <location>
        <begin position="171"/>
        <end position="364"/>
    </location>
</feature>
<dbReference type="Gene3D" id="1.10.443.10">
    <property type="entry name" value="Intergrase catalytic core"/>
    <property type="match status" value="1"/>
</dbReference>
<evidence type="ECO:0000259" key="4">
    <source>
        <dbReference type="PROSITE" id="PS51898"/>
    </source>
</evidence>